<dbReference type="OrthoDB" id="1696305at2759"/>
<dbReference type="InterPro" id="IPR027417">
    <property type="entry name" value="P-loop_NTPase"/>
</dbReference>
<evidence type="ECO:0000313" key="3">
    <source>
        <dbReference type="Proteomes" id="UP000192596"/>
    </source>
</evidence>
<dbReference type="AlphaFoldDB" id="A0A1V8TA99"/>
<dbReference type="InParanoid" id="A0A1V8TA99"/>
<evidence type="ECO:0000256" key="1">
    <source>
        <dbReference type="SAM" id="MobiDB-lite"/>
    </source>
</evidence>
<dbReference type="Gene3D" id="3.40.50.300">
    <property type="entry name" value="P-loop containing nucleotide triphosphate hydrolases"/>
    <property type="match status" value="1"/>
</dbReference>
<dbReference type="PANTHER" id="PTHR46434:SF1">
    <property type="entry name" value="GENETIC INTERACTOR OF PROHIBITINS 3, MITOCHONDRIAL"/>
    <property type="match status" value="1"/>
</dbReference>
<dbReference type="SUPFAM" id="SSF52540">
    <property type="entry name" value="P-loop containing nucleoside triphosphate hydrolases"/>
    <property type="match status" value="1"/>
</dbReference>
<evidence type="ECO:0008006" key="4">
    <source>
        <dbReference type="Google" id="ProtNLM"/>
    </source>
</evidence>
<name>A0A1V8TA99_9PEZI</name>
<proteinExistence type="predicted"/>
<dbReference type="STRING" id="1507870.A0A1V8TA99"/>
<reference evidence="3" key="1">
    <citation type="submission" date="2017-03" db="EMBL/GenBank/DDBJ databases">
        <title>Genomes of endolithic fungi from Antarctica.</title>
        <authorList>
            <person name="Coleine C."/>
            <person name="Masonjones S."/>
            <person name="Stajich J.E."/>
        </authorList>
    </citation>
    <scope>NUCLEOTIDE SEQUENCE [LARGE SCALE GENOMIC DNA]</scope>
    <source>
        <strain evidence="3">CCFEE 5527</strain>
    </source>
</reference>
<organism evidence="2 3">
    <name type="scientific">Cryoendolithus antarcticus</name>
    <dbReference type="NCBI Taxonomy" id="1507870"/>
    <lineage>
        <taxon>Eukaryota</taxon>
        <taxon>Fungi</taxon>
        <taxon>Dikarya</taxon>
        <taxon>Ascomycota</taxon>
        <taxon>Pezizomycotina</taxon>
        <taxon>Dothideomycetes</taxon>
        <taxon>Dothideomycetidae</taxon>
        <taxon>Cladosporiales</taxon>
        <taxon>Cladosporiaceae</taxon>
        <taxon>Cryoendolithus</taxon>
    </lineage>
</organism>
<keyword evidence="3" id="KW-1185">Reference proteome</keyword>
<feature type="region of interest" description="Disordered" evidence="1">
    <location>
        <begin position="651"/>
        <end position="682"/>
    </location>
</feature>
<dbReference type="InterPro" id="IPR050896">
    <property type="entry name" value="Mito_lipid_metab_GTPase"/>
</dbReference>
<gene>
    <name evidence="2" type="ORF">B0A48_06160</name>
</gene>
<dbReference type="Proteomes" id="UP000192596">
    <property type="component" value="Unassembled WGS sequence"/>
</dbReference>
<protein>
    <recommendedName>
        <fullName evidence="4">Genetic interactor of prohibitins 3, mitochondrial</fullName>
    </recommendedName>
</protein>
<dbReference type="EMBL" id="NAJO01000012">
    <property type="protein sequence ID" value="OQO08290.1"/>
    <property type="molecule type" value="Genomic_DNA"/>
</dbReference>
<evidence type="ECO:0000313" key="2">
    <source>
        <dbReference type="EMBL" id="OQO08290.1"/>
    </source>
</evidence>
<accession>A0A1V8TA99</accession>
<dbReference type="GO" id="GO:0005739">
    <property type="term" value="C:mitochondrion"/>
    <property type="evidence" value="ECO:0007669"/>
    <property type="project" value="TreeGrafter"/>
</dbReference>
<dbReference type="PANTHER" id="PTHR46434">
    <property type="entry name" value="GENETIC INTERACTOR OF PROHIBITINS 3, MITOCHONDRIAL"/>
    <property type="match status" value="1"/>
</dbReference>
<comment type="caution">
    <text evidence="2">The sequence shown here is derived from an EMBL/GenBank/DDBJ whole genome shotgun (WGS) entry which is preliminary data.</text>
</comment>
<feature type="region of interest" description="Disordered" evidence="1">
    <location>
        <begin position="136"/>
        <end position="159"/>
    </location>
</feature>
<sequence length="682" mass="74544">MLHLLRASTRAARASKSPQWIKQWPGRICPSHLLQACSGGNRQAFSHWSRKQLGTIPTAVVNTLLDAVHAVPVSGADAVPTAKREPWKKLPTTCPGCGAPSQTVDREAAGYYGETRRKRDAKHSRQQEEDAIFKQAVDNESVDGQSAAPTKSPPVATADSTPVCNRCHMLHHNGAGSSIIHPSMQSIQAIIEESPHRHNHIYHVLDAADFPMSLIPNLQHALELPRLRTQNRRSKSMRYIRGRVAEVSFIITRSDLLAPVKEQVDGLMPYLQDVLRDALGKSGQNVRLGNVRCVSAKRSWWTKQVKEEIYGRGGAGWMVGKVNVGKSALFESTFPKGRGREVSPELKTRLDSENAAAADSAHLGDGINDALTVVQPVSELYRPLPEAYQESEIDALDDEAFLNEDEARLLPPAQPETAYPRMPLISSLPGTTASPIRVPFGQGKGELIDLPGVERNTLEHHVLREHRSDLVLTSRVTPEQHVIKPGQSLLLGGLIRITPMTEDLIMMMYPFLPPSLTPHVTSTEKAIAIQTGFFTETNEPYAGTVPSIATPPAKTLMESAGSFPLPTDVTKKRAGPITAVAAGKQKAHDLPYIVYATDILLSGLGWVEVVAQVRRGACGDPGKVPEVEVWSPEGKYVGQRRCMNGWLLGGPRQGPVRERRTRGRMSIDFQRRKAGGARGGPG</sequence>